<dbReference type="Pfam" id="PF00067">
    <property type="entry name" value="p450"/>
    <property type="match status" value="1"/>
</dbReference>
<accession>A0ABS2IGS3</accession>
<dbReference type="PRINTS" id="PR00385">
    <property type="entry name" value="P450"/>
</dbReference>
<evidence type="ECO:0000313" key="4">
    <source>
        <dbReference type="EMBL" id="MBM7061038.1"/>
    </source>
</evidence>
<evidence type="ECO:0000256" key="3">
    <source>
        <dbReference type="RuleBase" id="RU000461"/>
    </source>
</evidence>
<dbReference type="InterPro" id="IPR017972">
    <property type="entry name" value="Cyt_P450_CS"/>
</dbReference>
<evidence type="ECO:0000256" key="1">
    <source>
        <dbReference type="ARBA" id="ARBA00001971"/>
    </source>
</evidence>
<dbReference type="EMBL" id="JAFEUP010000003">
    <property type="protein sequence ID" value="MBM7061038.1"/>
    <property type="molecule type" value="Genomic_DNA"/>
</dbReference>
<reference evidence="4 5" key="1">
    <citation type="submission" date="2021-02" db="EMBL/GenBank/DDBJ databases">
        <authorList>
            <person name="Lee D.-H."/>
        </authorList>
    </citation>
    <scope>NUCLEOTIDE SEQUENCE [LARGE SCALE GENOMIC DNA]</scope>
    <source>
        <strain evidence="4 5">UL073</strain>
    </source>
</reference>
<evidence type="ECO:0000313" key="5">
    <source>
        <dbReference type="Proteomes" id="UP000717995"/>
    </source>
</evidence>
<keyword evidence="3" id="KW-0560">Oxidoreductase</keyword>
<comment type="cofactor">
    <cofactor evidence="1">
        <name>heme</name>
        <dbReference type="ChEBI" id="CHEBI:30413"/>
    </cofactor>
</comment>
<keyword evidence="3" id="KW-0503">Monooxygenase</keyword>
<dbReference type="SUPFAM" id="SSF48264">
    <property type="entry name" value="Cytochrome P450"/>
    <property type="match status" value="1"/>
</dbReference>
<comment type="caution">
    <text evidence="4">The sequence shown here is derived from an EMBL/GenBank/DDBJ whole genome shotgun (WGS) entry which is preliminary data.</text>
</comment>
<keyword evidence="3" id="KW-0479">Metal-binding</keyword>
<dbReference type="PANTHER" id="PTHR46696:SF1">
    <property type="entry name" value="CYTOCHROME P450 YJIB-RELATED"/>
    <property type="match status" value="1"/>
</dbReference>
<gene>
    <name evidence="4" type="ORF">JQX08_09995</name>
</gene>
<name>A0ABS2IGS3_9GAMM</name>
<dbReference type="InterPro" id="IPR036396">
    <property type="entry name" value="Cyt_P450_sf"/>
</dbReference>
<dbReference type="PROSITE" id="PS00086">
    <property type="entry name" value="CYTOCHROME_P450"/>
    <property type="match status" value="1"/>
</dbReference>
<organism evidence="4 5">
    <name type="scientific">Zestomonas insulae</name>
    <dbReference type="NCBI Taxonomy" id="2809017"/>
    <lineage>
        <taxon>Bacteria</taxon>
        <taxon>Pseudomonadati</taxon>
        <taxon>Pseudomonadota</taxon>
        <taxon>Gammaproteobacteria</taxon>
        <taxon>Pseudomonadales</taxon>
        <taxon>Pseudomonadaceae</taxon>
        <taxon>Zestomonas</taxon>
    </lineage>
</organism>
<evidence type="ECO:0000256" key="2">
    <source>
        <dbReference type="ARBA" id="ARBA00010617"/>
    </source>
</evidence>
<proteinExistence type="inferred from homology"/>
<keyword evidence="3" id="KW-0349">Heme</keyword>
<dbReference type="InterPro" id="IPR001128">
    <property type="entry name" value="Cyt_P450"/>
</dbReference>
<protein>
    <submittedName>
        <fullName evidence="4">Cytochrome P450</fullName>
    </submittedName>
</protein>
<comment type="similarity">
    <text evidence="2 3">Belongs to the cytochrome P450 family.</text>
</comment>
<keyword evidence="3" id="KW-0408">Iron</keyword>
<dbReference type="PANTHER" id="PTHR46696">
    <property type="entry name" value="P450, PUTATIVE (EUROFUNG)-RELATED"/>
    <property type="match status" value="1"/>
</dbReference>
<dbReference type="Gene3D" id="1.10.630.10">
    <property type="entry name" value="Cytochrome P450"/>
    <property type="match status" value="1"/>
</dbReference>
<keyword evidence="5" id="KW-1185">Reference proteome</keyword>
<dbReference type="RefSeq" id="WP_205348237.1">
    <property type="nucleotide sequence ID" value="NZ_JAFEUP010000003.1"/>
</dbReference>
<sequence length="389" mass="42999">MNPDIPVVTSDPFSDEAVENAFSYDGELRDAAPVSWLEKYQCYFVGRHDLIKSILSDWRTFSSLSKPFDKGNSAIPQILVTDDPPEHTTLRNTLMKFMSPVALKQAHNDFVAVAEEQVSALLQRDVVDATQIASDFVLKVFPDYLGLPAEGRENLLPFGEAIFNSVGPNNERARESMMRAGPAFQWVMSQCAPGAVVKGRLADQIYTLPELGVVNQQQAGLLVASILAAGFDTTVLALTSALRAFAQYPEQWEVLQDPLLFKRAFEEALRYEPPVRFVARTLACDAEVGGVQLKKGDHMALSILAASRDPLVWSSPEVFDVRREPFSHLSFGAGIHACIGQALSRIEYSALFSVLARRVSRIELVGEPRRLSNNIANGWQHVPIRLIAS</sequence>
<dbReference type="Proteomes" id="UP000717995">
    <property type="component" value="Unassembled WGS sequence"/>
</dbReference>